<protein>
    <recommendedName>
        <fullName evidence="8">Xylanolytic transcriptional activator regulatory domain-containing protein</fullName>
    </recommendedName>
</protein>
<evidence type="ECO:0000256" key="2">
    <source>
        <dbReference type="ARBA" id="ARBA00022723"/>
    </source>
</evidence>
<reference evidence="10" key="1">
    <citation type="submission" date="2014-06" db="EMBL/GenBank/DDBJ databases">
        <authorList>
            <person name="Berkman P.J."/>
        </authorList>
    </citation>
    <scope>NUCLEOTIDE SEQUENCE [LARGE SCALE GENOMIC DNA]</scope>
</reference>
<dbReference type="PANTHER" id="PTHR47338">
    <property type="entry name" value="ZN(II)2CYS6 TRANSCRIPTION FACTOR (EUROFUNG)-RELATED"/>
    <property type="match status" value="1"/>
</dbReference>
<keyword evidence="4" id="KW-0804">Transcription</keyword>
<sequence length="934" mass="99741">MAQNKAKNKKKAQDPAVRAELESLPETMPPCVYLPISQRSSSRSARASLSAQDPDGSFANDSASSSALPLMDGSPMPAATFSAKKRKRLDDTTDEQVLQMQQEIQQLKQRLAQDELAIAHMLATSMPSGEGPSNGSGLFLSASFDYQQAVAAVAANGGLAGGDNANFDVLDPALGGAAAYSQPHLADPRIDSRSHKQAKVTSVQDEMDLDDFGHPLFELMVTSWPADFPPPNLVNQLVSTYFEKATAQSLFLHPTRFMENLSYGPQHPRYPSQGLLHGIFALAYPRLRSADVGADATGQNIFHGAATGDKLASLKAAAAFHAKRAKALGDQACQQGRFEEAVQIESLLCAYYYIHDRSIEAWFSSGHTSSLLKGMELNRLPSIRTFASGHDVRKPAGARKQPKPAVYRAVLKQPAATPLEHEERLRLFWNCFYSDRAACSSTHWAHSIDDLDIKSELPGAFDDFINGTSDLVYRPRQTLESSDLFTEGHYDPAILHLKAAILHSKCVTHMSRLPIDASVNDVLTPNFYHLDRCVTALMQSFPGKWRDLAAFDPALRPSMGFEEPPFLSDGVNYRPEKQISLMTNQLVLAHAFMYGSYIALHEPVAHRMPDSAKKSAQAARSIIKILKVFIAARVDLLQVGSLMTLMIVLAARSVTRQYKKMRREATQAYVRLRRSHPELAVRVAEAGYPVSSSGMSGASPSSSASKGLGATFNSIGVGLDTSSSDAVEEEEAAAAAAAAAEAISTAGYNDGLEDEFEFALDTDAALRAQIDPEGQLAGLRDDLELIFWSLIKYGETYPLGVGQAKIVAQLLGKDYSSELEQAGLFKRSAEPSTVSSASDVGSWNDHTSPANFAGGTAAGAGGHVGQHASPPQAGPPGGPAGAAPGGGPGGYPGANGAAGGGGGGVPGVYGRNVNAGANPSFFHVTEGGYRFGQF</sequence>
<dbReference type="Pfam" id="PF04082">
    <property type="entry name" value="Fungal_trans"/>
    <property type="match status" value="1"/>
</dbReference>
<dbReference type="GO" id="GO:0003677">
    <property type="term" value="F:DNA binding"/>
    <property type="evidence" value="ECO:0007669"/>
    <property type="project" value="InterPro"/>
</dbReference>
<proteinExistence type="predicted"/>
<comment type="subcellular location">
    <subcellularLocation>
        <location evidence="1">Nucleus</location>
    </subcellularLocation>
</comment>
<evidence type="ECO:0000256" key="1">
    <source>
        <dbReference type="ARBA" id="ARBA00004123"/>
    </source>
</evidence>
<gene>
    <name evidence="9" type="primary">SSCI05450.1</name>
</gene>
<feature type="compositionally biased region" description="Basic and acidic residues" evidence="7">
    <location>
        <begin position="11"/>
        <end position="21"/>
    </location>
</feature>
<keyword evidence="5" id="KW-0539">Nucleus</keyword>
<evidence type="ECO:0000313" key="10">
    <source>
        <dbReference type="Proteomes" id="UP000242770"/>
    </source>
</evidence>
<keyword evidence="3" id="KW-0805">Transcription regulation</keyword>
<evidence type="ECO:0000259" key="8">
    <source>
        <dbReference type="SMART" id="SM00906"/>
    </source>
</evidence>
<evidence type="ECO:0000256" key="3">
    <source>
        <dbReference type="ARBA" id="ARBA00023015"/>
    </source>
</evidence>
<evidence type="ECO:0000313" key="9">
    <source>
        <dbReference type="EMBL" id="CDR98735.1"/>
    </source>
</evidence>
<dbReference type="InterPro" id="IPR007219">
    <property type="entry name" value="XnlR_reg_dom"/>
</dbReference>
<evidence type="ECO:0000256" key="6">
    <source>
        <dbReference type="SAM" id="Coils"/>
    </source>
</evidence>
<dbReference type="Proteomes" id="UP000242770">
    <property type="component" value="Unassembled WGS sequence"/>
</dbReference>
<keyword evidence="10" id="KW-1185">Reference proteome</keyword>
<keyword evidence="2" id="KW-0479">Metal-binding</keyword>
<feature type="compositionally biased region" description="Low complexity" evidence="7">
    <location>
        <begin position="37"/>
        <end position="52"/>
    </location>
</feature>
<evidence type="ECO:0000256" key="5">
    <source>
        <dbReference type="ARBA" id="ARBA00023242"/>
    </source>
</evidence>
<dbReference type="GO" id="GO:0005634">
    <property type="term" value="C:nucleus"/>
    <property type="evidence" value="ECO:0007669"/>
    <property type="project" value="UniProtKB-SubCell"/>
</dbReference>
<name>A0A0F7RS39_9BASI</name>
<dbReference type="GO" id="GO:0008270">
    <property type="term" value="F:zinc ion binding"/>
    <property type="evidence" value="ECO:0007669"/>
    <property type="project" value="InterPro"/>
</dbReference>
<evidence type="ECO:0000256" key="7">
    <source>
        <dbReference type="SAM" id="MobiDB-lite"/>
    </source>
</evidence>
<dbReference type="GO" id="GO:0000981">
    <property type="term" value="F:DNA-binding transcription factor activity, RNA polymerase II-specific"/>
    <property type="evidence" value="ECO:0007669"/>
    <property type="project" value="InterPro"/>
</dbReference>
<dbReference type="EMBL" id="CCFA01000293">
    <property type="protein sequence ID" value="CDR98735.1"/>
    <property type="molecule type" value="Genomic_DNA"/>
</dbReference>
<feature type="region of interest" description="Disordered" evidence="7">
    <location>
        <begin position="825"/>
        <end position="888"/>
    </location>
</feature>
<dbReference type="SMART" id="SM00906">
    <property type="entry name" value="Fungal_trans"/>
    <property type="match status" value="1"/>
</dbReference>
<dbReference type="AlphaFoldDB" id="A0A0F7RS39"/>
<dbReference type="GO" id="GO:0006351">
    <property type="term" value="P:DNA-templated transcription"/>
    <property type="evidence" value="ECO:0007669"/>
    <property type="project" value="InterPro"/>
</dbReference>
<dbReference type="InterPro" id="IPR050815">
    <property type="entry name" value="TF_fung"/>
</dbReference>
<feature type="coiled-coil region" evidence="6">
    <location>
        <begin position="90"/>
        <end position="117"/>
    </location>
</feature>
<feature type="compositionally biased region" description="Polar residues" evidence="7">
    <location>
        <begin position="830"/>
        <end position="849"/>
    </location>
</feature>
<evidence type="ECO:0000256" key="4">
    <source>
        <dbReference type="ARBA" id="ARBA00023163"/>
    </source>
</evidence>
<organism evidence="9 10">
    <name type="scientific">Sporisorium scitamineum</name>
    <dbReference type="NCBI Taxonomy" id="49012"/>
    <lineage>
        <taxon>Eukaryota</taxon>
        <taxon>Fungi</taxon>
        <taxon>Dikarya</taxon>
        <taxon>Basidiomycota</taxon>
        <taxon>Ustilaginomycotina</taxon>
        <taxon>Ustilaginomycetes</taxon>
        <taxon>Ustilaginales</taxon>
        <taxon>Ustilaginaceae</taxon>
        <taxon>Sporisorium</taxon>
    </lineage>
</organism>
<feature type="domain" description="Xylanolytic transcriptional activator regulatory" evidence="8">
    <location>
        <begin position="361"/>
        <end position="464"/>
    </location>
</feature>
<dbReference type="PANTHER" id="PTHR47338:SF29">
    <property type="entry name" value="ZN(2)-C6 FUNGAL-TYPE DOMAIN-CONTAINING PROTEIN"/>
    <property type="match status" value="1"/>
</dbReference>
<feature type="compositionally biased region" description="Gly residues" evidence="7">
    <location>
        <begin position="879"/>
        <end position="888"/>
    </location>
</feature>
<dbReference type="STRING" id="49012.A0A0F7RS39"/>
<keyword evidence="6" id="KW-0175">Coiled coil</keyword>
<accession>A0A0F7RS39</accession>
<feature type="region of interest" description="Disordered" evidence="7">
    <location>
        <begin position="1"/>
        <end position="75"/>
    </location>
</feature>
<dbReference type="CDD" id="cd12148">
    <property type="entry name" value="fungal_TF_MHR"/>
    <property type="match status" value="1"/>
</dbReference>
<feature type="compositionally biased region" description="Basic residues" evidence="7">
    <location>
        <begin position="1"/>
        <end position="10"/>
    </location>
</feature>